<keyword evidence="3" id="KW-1003">Cell membrane</keyword>
<evidence type="ECO:0000256" key="5">
    <source>
        <dbReference type="ARBA" id="ARBA00022729"/>
    </source>
</evidence>
<dbReference type="InterPro" id="IPR050174">
    <property type="entry name" value="Protocadherin/Cadherin-CA"/>
</dbReference>
<evidence type="ECO:0000256" key="11">
    <source>
        <dbReference type="ARBA" id="ARBA00023180"/>
    </source>
</evidence>
<keyword evidence="10" id="KW-0472">Membrane</keyword>
<feature type="domain" description="Cadherin" evidence="14">
    <location>
        <begin position="124"/>
        <end position="232"/>
    </location>
</feature>
<accession>A0A9Y3QWM3</accession>
<evidence type="ECO:0000256" key="7">
    <source>
        <dbReference type="ARBA" id="ARBA00022837"/>
    </source>
</evidence>
<dbReference type="InterPro" id="IPR013164">
    <property type="entry name" value="Cadherin_N"/>
</dbReference>
<dbReference type="CDD" id="cd11304">
    <property type="entry name" value="Cadherin_repeat"/>
    <property type="match status" value="5"/>
</dbReference>
<proteinExistence type="predicted"/>
<dbReference type="PROSITE" id="PS00232">
    <property type="entry name" value="CADHERIN_1"/>
    <property type="match status" value="3"/>
</dbReference>
<keyword evidence="4" id="KW-0812">Transmembrane</keyword>
<dbReference type="InterPro" id="IPR015919">
    <property type="entry name" value="Cadherin-like_sf"/>
</dbReference>
<dbReference type="SMART" id="SM00112">
    <property type="entry name" value="CA"/>
    <property type="match status" value="6"/>
</dbReference>
<keyword evidence="5 13" id="KW-0732">Signal</keyword>
<evidence type="ECO:0000256" key="13">
    <source>
        <dbReference type="SAM" id="SignalP"/>
    </source>
</evidence>
<comment type="function">
    <text evidence="1">Potential calcium-dependent cell-adhesion protein. May be involved in the establishment and maintenance of specific neuronal connections in the brain.</text>
</comment>
<evidence type="ECO:0000256" key="3">
    <source>
        <dbReference type="ARBA" id="ARBA00022475"/>
    </source>
</evidence>
<dbReference type="InterPro" id="IPR002126">
    <property type="entry name" value="Cadherin-like_dom"/>
</dbReference>
<evidence type="ECO:0000256" key="12">
    <source>
        <dbReference type="PROSITE-ProRule" id="PRU00043"/>
    </source>
</evidence>
<gene>
    <name evidence="16" type="primary">LOC102197341</name>
</gene>
<dbReference type="GeneID" id="102197341"/>
<evidence type="ECO:0000256" key="8">
    <source>
        <dbReference type="ARBA" id="ARBA00022889"/>
    </source>
</evidence>
<dbReference type="GO" id="GO:0009653">
    <property type="term" value="P:anatomical structure morphogenesis"/>
    <property type="evidence" value="ECO:0007669"/>
    <property type="project" value="UniProtKB-ARBA"/>
</dbReference>
<feature type="signal peptide" evidence="13">
    <location>
        <begin position="1"/>
        <end position="19"/>
    </location>
</feature>
<feature type="chain" id="PRO_5041419039" evidence="13">
    <location>
        <begin position="20"/>
        <end position="651"/>
    </location>
</feature>
<evidence type="ECO:0000313" key="16">
    <source>
        <dbReference type="RefSeq" id="XP_005723296.1"/>
    </source>
</evidence>
<reference evidence="16" key="1">
    <citation type="submission" date="2025-08" db="UniProtKB">
        <authorList>
            <consortium name="RefSeq"/>
        </authorList>
    </citation>
    <scope>IDENTIFICATION</scope>
</reference>
<dbReference type="GO" id="GO:0007156">
    <property type="term" value="P:homophilic cell adhesion via plasma membrane adhesion molecules"/>
    <property type="evidence" value="ECO:0007669"/>
    <property type="project" value="InterPro"/>
</dbReference>
<keyword evidence="7 12" id="KW-0106">Calcium</keyword>
<dbReference type="PANTHER" id="PTHR24028:SF296">
    <property type="entry name" value="PROTOCADHERIN 1 GAMMA 11 PRECURSOR-RELATED"/>
    <property type="match status" value="1"/>
</dbReference>
<protein>
    <submittedName>
        <fullName evidence="16">Protocadherin gamma-B7-like</fullName>
    </submittedName>
</protein>
<dbReference type="FunFam" id="2.60.40.60:FF:000006">
    <property type="entry name" value="Protocadherin alpha 2"/>
    <property type="match status" value="1"/>
</dbReference>
<dbReference type="FunFam" id="2.60.40.60:FF:000129">
    <property type="entry name" value="protocadherin alpha-C2 isoform X1"/>
    <property type="match status" value="1"/>
</dbReference>
<dbReference type="SUPFAM" id="SSF49313">
    <property type="entry name" value="Cadherin-like"/>
    <property type="match status" value="6"/>
</dbReference>
<dbReference type="PRINTS" id="PR00205">
    <property type="entry name" value="CADHERIN"/>
</dbReference>
<dbReference type="PANTHER" id="PTHR24028">
    <property type="entry name" value="CADHERIN-87A"/>
    <property type="match status" value="1"/>
</dbReference>
<dbReference type="Pfam" id="PF00028">
    <property type="entry name" value="Cadherin"/>
    <property type="match status" value="5"/>
</dbReference>
<sequence length="651" mass="71644">MARQVLLFISLLAVGSVLGQVSYTIPEEMTKGSLVGNIAQDLGLQIKRLTSGKARIYARDTDQYVELNRERGVLLVKERIDREALCKQTTPCALHFQIILENPMEFYTVTVQITDINDNAPTFKKTKIIFKISETALIGAKFVLERAVDLDVEMNSVQSYELKPSDNFALKLHSNSDGNKNVEMVLQKPLDREKQEQISLVLTAVDGGEPQMSGTMQILITVLDANDNAPVFTQQTYKATVTENSLKGTIVATVTASDADQGSNSKITYSITNAADDDTRIFEINEENGNVVLIGIIDYEKSRNYQINLLASDDGGLTDSCKLIVDVQDVNDNKPEINIMSKSAVISEDANLNTVVTMINIEDKDSGENGKVQCFMSDNVPFELRASSNNFYTLVTDSDLDRERASEYNITVTCSDEGVPSLSSSVTLTLQITDINDNAPIFKMKDMVFEISESAVKGSKFILEKALDSDVGINGLKSYSLNPTDNFALKLNDNTDGGKEVEMVLEKPLDREKEEQLTLTLTAVDGGEPQLSGTVQIHVTILDANDNAPVFTQSTYKSSLMENSPRGTQLITVTATDKDEGTNGFVTYSISNNIDGIFDLFEIHETSGEVRLIGNVDYETSKHYQLNIKAKDQGGLSDSCKIIFDITDVND</sequence>
<evidence type="ECO:0000256" key="6">
    <source>
        <dbReference type="ARBA" id="ARBA00022737"/>
    </source>
</evidence>
<feature type="domain" description="Cadherin" evidence="14">
    <location>
        <begin position="233"/>
        <end position="337"/>
    </location>
</feature>
<keyword evidence="6" id="KW-0677">Repeat</keyword>
<dbReference type="AlphaFoldDB" id="A0A9Y3QWM3"/>
<dbReference type="Gene3D" id="2.60.40.60">
    <property type="entry name" value="Cadherins"/>
    <property type="match status" value="6"/>
</dbReference>
<dbReference type="InterPro" id="IPR020894">
    <property type="entry name" value="Cadherin_CS"/>
</dbReference>
<dbReference type="PROSITE" id="PS50268">
    <property type="entry name" value="CADHERIN_2"/>
    <property type="match status" value="6"/>
</dbReference>
<dbReference type="GO" id="GO:0005886">
    <property type="term" value="C:plasma membrane"/>
    <property type="evidence" value="ECO:0007669"/>
    <property type="project" value="UniProtKB-SubCell"/>
</dbReference>
<dbReference type="GO" id="GO:0005509">
    <property type="term" value="F:calcium ion binding"/>
    <property type="evidence" value="ECO:0007669"/>
    <property type="project" value="UniProtKB-UniRule"/>
</dbReference>
<evidence type="ECO:0000256" key="4">
    <source>
        <dbReference type="ARBA" id="ARBA00022692"/>
    </source>
</evidence>
<dbReference type="FunFam" id="2.60.40.60:FF:000007">
    <property type="entry name" value="Protocadherin alpha 2"/>
    <property type="match status" value="2"/>
</dbReference>
<dbReference type="FunFam" id="2.60.40.60:FF:000002">
    <property type="entry name" value="Protocadherin alpha 2"/>
    <property type="match status" value="2"/>
</dbReference>
<evidence type="ECO:0000259" key="14">
    <source>
        <dbReference type="PROSITE" id="PS50268"/>
    </source>
</evidence>
<comment type="subcellular location">
    <subcellularLocation>
        <location evidence="2">Cell membrane</location>
        <topology evidence="2">Single-pass type I membrane protein</topology>
    </subcellularLocation>
</comment>
<dbReference type="Pfam" id="PF08266">
    <property type="entry name" value="Cadherin_2"/>
    <property type="match status" value="1"/>
</dbReference>
<keyword evidence="9" id="KW-1133">Transmembrane helix</keyword>
<evidence type="ECO:0000256" key="9">
    <source>
        <dbReference type="ARBA" id="ARBA00022989"/>
    </source>
</evidence>
<feature type="domain" description="Cadherin" evidence="14">
    <location>
        <begin position="443"/>
        <end position="551"/>
    </location>
</feature>
<dbReference type="RefSeq" id="XP_005723296.1">
    <property type="nucleotide sequence ID" value="XM_005723239.1"/>
</dbReference>
<keyword evidence="11" id="KW-0325">Glycoprotein</keyword>
<organism evidence="15 16">
    <name type="scientific">Pundamilia nyererei</name>
    <dbReference type="NCBI Taxonomy" id="303518"/>
    <lineage>
        <taxon>Eukaryota</taxon>
        <taxon>Metazoa</taxon>
        <taxon>Chordata</taxon>
        <taxon>Craniata</taxon>
        <taxon>Vertebrata</taxon>
        <taxon>Euteleostomi</taxon>
        <taxon>Actinopterygii</taxon>
        <taxon>Neopterygii</taxon>
        <taxon>Teleostei</taxon>
        <taxon>Neoteleostei</taxon>
        <taxon>Acanthomorphata</taxon>
        <taxon>Ovalentaria</taxon>
        <taxon>Cichlomorphae</taxon>
        <taxon>Cichliformes</taxon>
        <taxon>Cichlidae</taxon>
        <taxon>African cichlids</taxon>
        <taxon>Pseudocrenilabrinae</taxon>
        <taxon>Haplochromini</taxon>
        <taxon>Pundamilia</taxon>
    </lineage>
</organism>
<feature type="domain" description="Cadherin" evidence="14">
    <location>
        <begin position="48"/>
        <end position="123"/>
    </location>
</feature>
<evidence type="ECO:0000256" key="2">
    <source>
        <dbReference type="ARBA" id="ARBA00004251"/>
    </source>
</evidence>
<keyword evidence="15" id="KW-1185">Reference proteome</keyword>
<feature type="domain" description="Cadherin" evidence="14">
    <location>
        <begin position="338"/>
        <end position="442"/>
    </location>
</feature>
<feature type="non-terminal residue" evidence="16">
    <location>
        <position position="651"/>
    </location>
</feature>
<evidence type="ECO:0000313" key="15">
    <source>
        <dbReference type="Proteomes" id="UP000695023"/>
    </source>
</evidence>
<keyword evidence="8" id="KW-0130">Cell adhesion</keyword>
<evidence type="ECO:0000256" key="1">
    <source>
        <dbReference type="ARBA" id="ARBA00003436"/>
    </source>
</evidence>
<dbReference type="Proteomes" id="UP000695023">
    <property type="component" value="Unplaced"/>
</dbReference>
<feature type="domain" description="Cadherin" evidence="14">
    <location>
        <begin position="552"/>
        <end position="651"/>
    </location>
</feature>
<name>A0A9Y3QWM3_9CICH</name>
<evidence type="ECO:0000256" key="10">
    <source>
        <dbReference type="ARBA" id="ARBA00023136"/>
    </source>
</evidence>